<dbReference type="PANTHER" id="PTHR18934">
    <property type="entry name" value="ATP-DEPENDENT RNA HELICASE"/>
    <property type="match status" value="1"/>
</dbReference>
<dbReference type="Gene3D" id="3.40.50.300">
    <property type="entry name" value="P-loop containing nucleotide triphosphate hydrolases"/>
    <property type="match status" value="1"/>
</dbReference>
<sequence>MATDFDLSTSFIPSLHKPSSLLPIARHRQSLLYLIETFPVTIVVGQTGSGKTTQIPQFLEQAGWCEEGKIIAVTQVAAESGCYHGCYQSGR</sequence>
<dbReference type="InterPro" id="IPR027417">
    <property type="entry name" value="P-loop_NTPase"/>
</dbReference>
<dbReference type="SUPFAM" id="SSF52540">
    <property type="entry name" value="P-loop containing nucleoside triphosphate hydrolases"/>
    <property type="match status" value="1"/>
</dbReference>
<dbReference type="PANTHER" id="PTHR18934:SF136">
    <property type="entry name" value="ATP-DEPENDENT RNA HELICASE DHX35-RELATED"/>
    <property type="match status" value="1"/>
</dbReference>
<keyword evidence="2" id="KW-1185">Reference proteome</keyword>
<evidence type="ECO:0000313" key="2">
    <source>
        <dbReference type="Proteomes" id="UP001590951"/>
    </source>
</evidence>
<reference evidence="1 2" key="1">
    <citation type="submission" date="2024-09" db="EMBL/GenBank/DDBJ databases">
        <title>Rethinking Asexuality: The Enigmatic Case of Functional Sexual Genes in Lepraria (Stereocaulaceae).</title>
        <authorList>
            <person name="Doellman M."/>
            <person name="Sun Y."/>
            <person name="Barcenas-Pena A."/>
            <person name="Lumbsch H.T."/>
            <person name="Grewe F."/>
        </authorList>
    </citation>
    <scope>NUCLEOTIDE SEQUENCE [LARGE SCALE GENOMIC DNA]</scope>
    <source>
        <strain evidence="1 2">Grewe 0041</strain>
    </source>
</reference>
<proteinExistence type="predicted"/>
<accession>A0ABR4AWV7</accession>
<comment type="caution">
    <text evidence="1">The sequence shown here is derived from an EMBL/GenBank/DDBJ whole genome shotgun (WGS) entry which is preliminary data.</text>
</comment>
<dbReference type="Proteomes" id="UP001590951">
    <property type="component" value="Unassembled WGS sequence"/>
</dbReference>
<name>A0ABR4AWV7_9LECA</name>
<dbReference type="EMBL" id="JBHFEH010000051">
    <property type="protein sequence ID" value="KAL2050157.1"/>
    <property type="molecule type" value="Genomic_DNA"/>
</dbReference>
<evidence type="ECO:0000313" key="1">
    <source>
        <dbReference type="EMBL" id="KAL2050157.1"/>
    </source>
</evidence>
<gene>
    <name evidence="1" type="ORF">ABVK25_009518</name>
</gene>
<protein>
    <submittedName>
        <fullName evidence="1">Uncharacterized protein</fullName>
    </submittedName>
</protein>
<organism evidence="1 2">
    <name type="scientific">Lepraria finkii</name>
    <dbReference type="NCBI Taxonomy" id="1340010"/>
    <lineage>
        <taxon>Eukaryota</taxon>
        <taxon>Fungi</taxon>
        <taxon>Dikarya</taxon>
        <taxon>Ascomycota</taxon>
        <taxon>Pezizomycotina</taxon>
        <taxon>Lecanoromycetes</taxon>
        <taxon>OSLEUM clade</taxon>
        <taxon>Lecanoromycetidae</taxon>
        <taxon>Lecanorales</taxon>
        <taxon>Lecanorineae</taxon>
        <taxon>Stereocaulaceae</taxon>
        <taxon>Lepraria</taxon>
    </lineage>
</organism>